<keyword evidence="3" id="KW-0904">Protein phosphatase</keyword>
<dbReference type="SMART" id="SM00332">
    <property type="entry name" value="PP2Cc"/>
    <property type="match status" value="1"/>
</dbReference>
<sequence length="227" mass="25272">QGYGCQDDTIFCDVLDGHDQWGHYAAKAVRESLPQSLQCRWQEAVALVSLIDGEKRLSNCQFDLLRQSYLAAAAAVDEELRSLRLDAVNSGCTALSMVKQGDLMVVANIGDSRAVRATTSDDGDVTTVQLTVDFKPDLPQEKTRIMQCEGRVHCLDDEPGVHRVWMPHREAPGLAMLRAFGDYCIKDYDVISAPEVTQRRITARDQFVILATDGVSDRFSHSHKVFL</sequence>
<feature type="domain" description="PPM-type phosphatase" evidence="6">
    <location>
        <begin position="1"/>
        <end position="227"/>
    </location>
</feature>
<dbReference type="SMR" id="A0A3B5YQN1"/>
<evidence type="ECO:0000256" key="2">
    <source>
        <dbReference type="ARBA" id="ARBA00022801"/>
    </source>
</evidence>
<organism evidence="7">
    <name type="scientific">Triticum aestivum</name>
    <name type="common">Wheat</name>
    <dbReference type="NCBI Taxonomy" id="4565"/>
    <lineage>
        <taxon>Eukaryota</taxon>
        <taxon>Viridiplantae</taxon>
        <taxon>Streptophyta</taxon>
        <taxon>Embryophyta</taxon>
        <taxon>Tracheophyta</taxon>
        <taxon>Spermatophyta</taxon>
        <taxon>Magnoliopsida</taxon>
        <taxon>Liliopsida</taxon>
        <taxon>Poales</taxon>
        <taxon>Poaceae</taxon>
        <taxon>BOP clade</taxon>
        <taxon>Pooideae</taxon>
        <taxon>Triticodae</taxon>
        <taxon>Triticeae</taxon>
        <taxon>Triticinae</taxon>
        <taxon>Triticum</taxon>
    </lineage>
</organism>
<dbReference type="CDD" id="cd00143">
    <property type="entry name" value="PP2Cc"/>
    <property type="match status" value="1"/>
</dbReference>
<dbReference type="SUPFAM" id="SSF81606">
    <property type="entry name" value="PP2C-like"/>
    <property type="match status" value="1"/>
</dbReference>
<evidence type="ECO:0000256" key="3">
    <source>
        <dbReference type="ARBA" id="ARBA00022912"/>
    </source>
</evidence>
<dbReference type="Gramene" id="TraesCS1B02G033400.1">
    <property type="protein sequence ID" value="TraesCS1B02G033400.1"/>
    <property type="gene ID" value="TraesCS1B02G033400"/>
</dbReference>
<protein>
    <recommendedName>
        <fullName evidence="1">protein-serine/threonine phosphatase</fullName>
        <ecNumber evidence="1">3.1.3.16</ecNumber>
    </recommendedName>
</protein>
<comment type="catalytic activity">
    <reaction evidence="5">
        <text>O-phospho-L-threonyl-[protein] + H2O = L-threonyl-[protein] + phosphate</text>
        <dbReference type="Rhea" id="RHEA:47004"/>
        <dbReference type="Rhea" id="RHEA-COMP:11060"/>
        <dbReference type="Rhea" id="RHEA-COMP:11605"/>
        <dbReference type="ChEBI" id="CHEBI:15377"/>
        <dbReference type="ChEBI" id="CHEBI:30013"/>
        <dbReference type="ChEBI" id="CHEBI:43474"/>
        <dbReference type="ChEBI" id="CHEBI:61977"/>
        <dbReference type="EC" id="3.1.3.16"/>
    </reaction>
</comment>
<dbReference type="InterPro" id="IPR015655">
    <property type="entry name" value="PP2C"/>
</dbReference>
<dbReference type="PANTHER" id="PTHR47992">
    <property type="entry name" value="PROTEIN PHOSPHATASE"/>
    <property type="match status" value="1"/>
</dbReference>
<keyword evidence="8" id="KW-1185">Reference proteome</keyword>
<dbReference type="AlphaFoldDB" id="A0A3B5YQN1"/>
<evidence type="ECO:0000259" key="6">
    <source>
        <dbReference type="PROSITE" id="PS51746"/>
    </source>
</evidence>
<evidence type="ECO:0000313" key="8">
    <source>
        <dbReference type="Proteomes" id="UP000019116"/>
    </source>
</evidence>
<name>A0A3B5YQN1_WHEAT</name>
<accession>A0A3B5YQN1</accession>
<dbReference type="STRING" id="4565.A0A3B5YQN1"/>
<evidence type="ECO:0000313" key="7">
    <source>
        <dbReference type="EnsemblPlants" id="TraesCS1B02G033400.1"/>
    </source>
</evidence>
<dbReference type="PROSITE" id="PS51746">
    <property type="entry name" value="PPM_2"/>
    <property type="match status" value="1"/>
</dbReference>
<evidence type="ECO:0000256" key="5">
    <source>
        <dbReference type="ARBA" id="ARBA00048336"/>
    </source>
</evidence>
<dbReference type="GO" id="GO:0009414">
    <property type="term" value="P:response to water deprivation"/>
    <property type="evidence" value="ECO:0000318"/>
    <property type="project" value="GO_Central"/>
</dbReference>
<evidence type="ECO:0000256" key="1">
    <source>
        <dbReference type="ARBA" id="ARBA00013081"/>
    </source>
</evidence>
<dbReference type="Pfam" id="PF00481">
    <property type="entry name" value="PP2C"/>
    <property type="match status" value="1"/>
</dbReference>
<dbReference type="Gene3D" id="3.60.40.10">
    <property type="entry name" value="PPM-type phosphatase domain"/>
    <property type="match status" value="1"/>
</dbReference>
<dbReference type="GO" id="GO:1902531">
    <property type="term" value="P:regulation of intracellular signal transduction"/>
    <property type="evidence" value="ECO:0000318"/>
    <property type="project" value="GO_Central"/>
</dbReference>
<dbReference type="Proteomes" id="UP000019116">
    <property type="component" value="Chromosome 1B"/>
</dbReference>
<dbReference type="OrthoDB" id="10264738at2759"/>
<dbReference type="Gramene" id="TraesCS1B03G0066700.1">
    <property type="protein sequence ID" value="TraesCS1B03G0066700.1.CDS"/>
    <property type="gene ID" value="TraesCS1B03G0066700"/>
</dbReference>
<reference evidence="7" key="1">
    <citation type="submission" date="2018-08" db="EMBL/GenBank/DDBJ databases">
        <authorList>
            <person name="Rossello M."/>
        </authorList>
    </citation>
    <scope>NUCLEOTIDE SEQUENCE [LARGE SCALE GENOMIC DNA]</scope>
    <source>
        <strain evidence="7">cv. Chinese Spring</strain>
    </source>
</reference>
<dbReference type="InterPro" id="IPR036457">
    <property type="entry name" value="PPM-type-like_dom_sf"/>
</dbReference>
<comment type="catalytic activity">
    <reaction evidence="4">
        <text>O-phospho-L-seryl-[protein] + H2O = L-seryl-[protein] + phosphate</text>
        <dbReference type="Rhea" id="RHEA:20629"/>
        <dbReference type="Rhea" id="RHEA-COMP:9863"/>
        <dbReference type="Rhea" id="RHEA-COMP:11604"/>
        <dbReference type="ChEBI" id="CHEBI:15377"/>
        <dbReference type="ChEBI" id="CHEBI:29999"/>
        <dbReference type="ChEBI" id="CHEBI:43474"/>
        <dbReference type="ChEBI" id="CHEBI:83421"/>
        <dbReference type="EC" id="3.1.3.16"/>
    </reaction>
</comment>
<proteinExistence type="predicted"/>
<dbReference type="EnsemblPlants" id="TraesCS1B02G033400.1">
    <property type="protein sequence ID" value="TraesCS1B02G033400.1"/>
    <property type="gene ID" value="TraesCS1B02G033400"/>
</dbReference>
<dbReference type="GO" id="GO:0004722">
    <property type="term" value="F:protein serine/threonine phosphatase activity"/>
    <property type="evidence" value="ECO:0000318"/>
    <property type="project" value="GO_Central"/>
</dbReference>
<dbReference type="InterPro" id="IPR001932">
    <property type="entry name" value="PPM-type_phosphatase-like_dom"/>
</dbReference>
<reference evidence="7" key="2">
    <citation type="submission" date="2018-10" db="UniProtKB">
        <authorList>
            <consortium name="EnsemblPlants"/>
        </authorList>
    </citation>
    <scope>IDENTIFICATION</scope>
</reference>
<evidence type="ECO:0000256" key="4">
    <source>
        <dbReference type="ARBA" id="ARBA00047761"/>
    </source>
</evidence>
<dbReference type="EC" id="3.1.3.16" evidence="1"/>
<keyword evidence="2" id="KW-0378">Hydrolase</keyword>